<dbReference type="EMBL" id="CALLCH030000018">
    <property type="protein sequence ID" value="CAI4218653.1"/>
    <property type="molecule type" value="Genomic_DNA"/>
</dbReference>
<organism evidence="7 8">
    <name type="scientific">Parascedosporium putredinis</name>
    <dbReference type="NCBI Taxonomy" id="1442378"/>
    <lineage>
        <taxon>Eukaryota</taxon>
        <taxon>Fungi</taxon>
        <taxon>Dikarya</taxon>
        <taxon>Ascomycota</taxon>
        <taxon>Pezizomycotina</taxon>
        <taxon>Sordariomycetes</taxon>
        <taxon>Hypocreomycetidae</taxon>
        <taxon>Microascales</taxon>
        <taxon>Microascaceae</taxon>
        <taxon>Parascedosporium</taxon>
    </lineage>
</organism>
<dbReference type="Pfam" id="PF09749">
    <property type="entry name" value="HVSL"/>
    <property type="match status" value="2"/>
</dbReference>
<evidence type="ECO:0000256" key="6">
    <source>
        <dbReference type="ARBA" id="ARBA00030030"/>
    </source>
</evidence>
<keyword evidence="8" id="KW-1185">Reference proteome</keyword>
<dbReference type="Proteomes" id="UP000838763">
    <property type="component" value="Unassembled WGS sequence"/>
</dbReference>
<dbReference type="OrthoDB" id="49151at2759"/>
<dbReference type="PANTHER" id="PTHR13522:SF3">
    <property type="entry name" value="U6 SNRNA PHOSPHODIESTERASE 1"/>
    <property type="match status" value="1"/>
</dbReference>
<dbReference type="GO" id="GO:0016829">
    <property type="term" value="F:lyase activity"/>
    <property type="evidence" value="ECO:0007669"/>
    <property type="project" value="UniProtKB-KW"/>
</dbReference>
<evidence type="ECO:0000313" key="7">
    <source>
        <dbReference type="EMBL" id="CAI4218653.1"/>
    </source>
</evidence>
<dbReference type="PANTHER" id="PTHR13522">
    <property type="entry name" value="U6 SNRNA PHOSPHODIESTERASE 1"/>
    <property type="match status" value="1"/>
</dbReference>
<dbReference type="GO" id="GO:0000175">
    <property type="term" value="F:3'-5'-RNA exonuclease activity"/>
    <property type="evidence" value="ECO:0007669"/>
    <property type="project" value="TreeGrafter"/>
</dbReference>
<dbReference type="Gene3D" id="3.90.1140.10">
    <property type="entry name" value="Cyclic phosphodiesterase"/>
    <property type="match status" value="1"/>
</dbReference>
<dbReference type="InterPro" id="IPR027521">
    <property type="entry name" value="Usb1"/>
</dbReference>
<keyword evidence="3" id="KW-0456">Lyase</keyword>
<evidence type="ECO:0000256" key="1">
    <source>
        <dbReference type="ARBA" id="ARBA00022722"/>
    </source>
</evidence>
<evidence type="ECO:0000313" key="8">
    <source>
        <dbReference type="Proteomes" id="UP000838763"/>
    </source>
</evidence>
<evidence type="ECO:0000256" key="5">
    <source>
        <dbReference type="ARBA" id="ARBA00029543"/>
    </source>
</evidence>
<keyword evidence="2" id="KW-0378">Hydrolase</keyword>
<dbReference type="GO" id="GO:0034477">
    <property type="term" value="P:U6 snRNA 3'-end processing"/>
    <property type="evidence" value="ECO:0007669"/>
    <property type="project" value="InterPro"/>
</dbReference>
<evidence type="ECO:0000256" key="4">
    <source>
        <dbReference type="ARBA" id="ARBA00023242"/>
    </source>
</evidence>
<name>A0A9P1MFD2_9PEZI</name>
<evidence type="ECO:0000256" key="2">
    <source>
        <dbReference type="ARBA" id="ARBA00022801"/>
    </source>
</evidence>
<gene>
    <name evidence="7" type="ORF">PPNO1_LOCUS8231</name>
</gene>
<protein>
    <recommendedName>
        <fullName evidence="5">U6 snRNA phosphodiesterase 1</fullName>
    </recommendedName>
    <alternativeName>
        <fullName evidence="6">3'-5' RNA exonuclease USB1</fullName>
    </alternativeName>
</protein>
<accession>A0A9P1MFD2</accession>
<keyword evidence="4" id="KW-0539">Nucleus</keyword>
<keyword evidence="1" id="KW-0540">Nuclease</keyword>
<reference evidence="7" key="1">
    <citation type="submission" date="2022-11" db="EMBL/GenBank/DDBJ databases">
        <authorList>
            <person name="Scott C."/>
            <person name="Bruce N."/>
        </authorList>
    </citation>
    <scope>NUCLEOTIDE SEQUENCE</scope>
</reference>
<proteinExistence type="predicted"/>
<comment type="caution">
    <text evidence="7">The sequence shown here is derived from an EMBL/GenBank/DDBJ whole genome shotgun (WGS) entry which is preliminary data.</text>
</comment>
<dbReference type="AlphaFoldDB" id="A0A9P1MFD2"/>
<dbReference type="GO" id="GO:0005634">
    <property type="term" value="C:nucleus"/>
    <property type="evidence" value="ECO:0007669"/>
    <property type="project" value="TreeGrafter"/>
</dbReference>
<evidence type="ECO:0000256" key="3">
    <source>
        <dbReference type="ARBA" id="ARBA00023239"/>
    </source>
</evidence>
<sequence>MPPKPSLPPLPANFHDLYASTVRQSTVDDPSLHQGRKRLNPHDGFLDSITTAVHAASIGPFYIEPYTLKFFRSPDSDRTFLVLGVRPRVAVVDCLSRSQKPLTTLLRKCNAAAQSLHLPLLYQKPGGSGPDENAFHISLAWTLDHVPDADRVLGRDDRHPETPLDRIKEWALEVSGVKVKIGNVVTHVGLDKNGGMSKKALFDW</sequence>